<feature type="compositionally biased region" description="Polar residues" evidence="7">
    <location>
        <begin position="1"/>
        <end position="10"/>
    </location>
</feature>
<proteinExistence type="inferred from homology"/>
<dbReference type="InterPro" id="IPR008409">
    <property type="entry name" value="SPF27"/>
</dbReference>
<dbReference type="Proteomes" id="UP000077154">
    <property type="component" value="Unassembled WGS sequence"/>
</dbReference>
<evidence type="ECO:0000256" key="3">
    <source>
        <dbReference type="ARBA" id="ARBA00022664"/>
    </source>
</evidence>
<evidence type="ECO:0008006" key="9">
    <source>
        <dbReference type="Google" id="ProtNLM"/>
    </source>
</evidence>
<feature type="region of interest" description="Disordered" evidence="7">
    <location>
        <begin position="1"/>
        <end position="57"/>
    </location>
</feature>
<evidence type="ECO:0000256" key="6">
    <source>
        <dbReference type="ARBA" id="ARBA00023242"/>
    </source>
</evidence>
<keyword evidence="6" id="KW-0539">Nucleus</keyword>
<dbReference type="EMBL" id="KV441395">
    <property type="protein sequence ID" value="OAF58807.1"/>
    <property type="molecule type" value="Genomic_DNA"/>
</dbReference>
<name>A0A177A9L2_9PEZI</name>
<keyword evidence="4" id="KW-0747">Spliceosome</keyword>
<evidence type="ECO:0000256" key="1">
    <source>
        <dbReference type="ARBA" id="ARBA00004123"/>
    </source>
</evidence>
<dbReference type="GO" id="GO:0000974">
    <property type="term" value="C:Prp19 complex"/>
    <property type="evidence" value="ECO:0007669"/>
    <property type="project" value="TreeGrafter"/>
</dbReference>
<dbReference type="RefSeq" id="XP_024324091.1">
    <property type="nucleotide sequence ID" value="XM_024469824.1"/>
</dbReference>
<organism evidence="8">
    <name type="scientific">Pseudogymnoascus destructans</name>
    <dbReference type="NCBI Taxonomy" id="655981"/>
    <lineage>
        <taxon>Eukaryota</taxon>
        <taxon>Fungi</taxon>
        <taxon>Dikarya</taxon>
        <taxon>Ascomycota</taxon>
        <taxon>Pezizomycotina</taxon>
        <taxon>Leotiomycetes</taxon>
        <taxon>Thelebolales</taxon>
        <taxon>Thelebolaceae</taxon>
        <taxon>Pseudogymnoascus</taxon>
    </lineage>
</organism>
<dbReference type="GO" id="GO:0071013">
    <property type="term" value="C:catalytic step 2 spliceosome"/>
    <property type="evidence" value="ECO:0007669"/>
    <property type="project" value="TreeGrafter"/>
</dbReference>
<dbReference type="PANTHER" id="PTHR13296">
    <property type="entry name" value="BCAS2 PROTEIN"/>
    <property type="match status" value="1"/>
</dbReference>
<dbReference type="GO" id="GO:0008380">
    <property type="term" value="P:RNA splicing"/>
    <property type="evidence" value="ECO:0007669"/>
    <property type="project" value="UniProtKB-KW"/>
</dbReference>
<protein>
    <recommendedName>
        <fullName evidence="9">Pre-mRNA-splicing factor SPF27</fullName>
    </recommendedName>
</protein>
<dbReference type="GO" id="GO:0006397">
    <property type="term" value="P:mRNA processing"/>
    <property type="evidence" value="ECO:0007669"/>
    <property type="project" value="UniProtKB-KW"/>
</dbReference>
<dbReference type="AlphaFoldDB" id="A0A177A9L2"/>
<comment type="subcellular location">
    <subcellularLocation>
        <location evidence="1">Nucleus</location>
    </subcellularLocation>
</comment>
<evidence type="ECO:0000256" key="5">
    <source>
        <dbReference type="ARBA" id="ARBA00023187"/>
    </source>
</evidence>
<keyword evidence="5" id="KW-0508">mRNA splicing</keyword>
<reference evidence="8" key="1">
    <citation type="submission" date="2016-03" db="EMBL/GenBank/DDBJ databases">
        <title>Updated assembly of Pseudogymnoascus destructans, the fungus causing white-nose syndrome of bats.</title>
        <authorList>
            <person name="Palmer J.M."/>
            <person name="Drees K.P."/>
            <person name="Foster J.T."/>
            <person name="Lindner D.L."/>
        </authorList>
    </citation>
    <scope>NUCLEOTIDE SEQUENCE [LARGE SCALE GENOMIC DNA]</scope>
    <source>
        <strain evidence="8">20631-21</strain>
    </source>
</reference>
<dbReference type="GO" id="GO:0071011">
    <property type="term" value="C:precatalytic spliceosome"/>
    <property type="evidence" value="ECO:0007669"/>
    <property type="project" value="TreeGrafter"/>
</dbReference>
<evidence type="ECO:0000256" key="2">
    <source>
        <dbReference type="ARBA" id="ARBA00010788"/>
    </source>
</evidence>
<gene>
    <name evidence="8" type="ORF">VC83_06221</name>
</gene>
<dbReference type="OrthoDB" id="205794at2759"/>
<dbReference type="GeneID" id="36289283"/>
<accession>A0A177A9L2</accession>
<keyword evidence="3" id="KW-0507">mRNA processing</keyword>
<evidence type="ECO:0000256" key="7">
    <source>
        <dbReference type="SAM" id="MobiDB-lite"/>
    </source>
</evidence>
<dbReference type="PANTHER" id="PTHR13296:SF0">
    <property type="entry name" value="PRE-MRNA-SPLICING FACTOR SPF27"/>
    <property type="match status" value="1"/>
</dbReference>
<evidence type="ECO:0000256" key="4">
    <source>
        <dbReference type="ARBA" id="ARBA00022728"/>
    </source>
</evidence>
<evidence type="ECO:0000313" key="8">
    <source>
        <dbReference type="EMBL" id="OAF58807.1"/>
    </source>
</evidence>
<sequence length="214" mass="23399">MPLTTTTTFESLPCSSPPPPHLQSNSRKNRHRPPPPPTALTSARELISSSLPIPLPTHPRLPPCPLLNGFDPSSRAPKKLKAINTTPYESLDTPSPDTSVEAIENALRLSGITCTYLRLRVRRLQNLENGAKAKEEWLAANSHTAGVLRGVEKELAEEKEAIDLVVAERRDTQDRVAAELQVLECSWRAGVARVLETAVAAEGLRRERLAVEGA</sequence>
<dbReference type="Pfam" id="PF05700">
    <property type="entry name" value="BCAS2"/>
    <property type="match status" value="1"/>
</dbReference>
<comment type="similarity">
    <text evidence="2">Belongs to the SPF27 family.</text>
</comment>